<dbReference type="OrthoDB" id="5293361at2"/>
<name>A0A150WKH9_BDEBC</name>
<comment type="similarity">
    <text evidence="1">Belongs to the LEA type 2 family.</text>
</comment>
<gene>
    <name evidence="4" type="ORF">AZI85_03125</name>
</gene>
<evidence type="ECO:0000313" key="4">
    <source>
        <dbReference type="EMBL" id="KYG64428.1"/>
    </source>
</evidence>
<accession>A0A150WKH9</accession>
<dbReference type="InterPro" id="IPR004864">
    <property type="entry name" value="LEA_2"/>
</dbReference>
<keyword evidence="2" id="KW-0732">Signal</keyword>
<comment type="caution">
    <text evidence="4">The sequence shown here is derived from an EMBL/GenBank/DDBJ whole genome shotgun (WGS) entry which is preliminary data.</text>
</comment>
<dbReference type="SMART" id="SM00769">
    <property type="entry name" value="WHy"/>
    <property type="match status" value="1"/>
</dbReference>
<dbReference type="PROSITE" id="PS51257">
    <property type="entry name" value="PROKAR_LIPOPROTEIN"/>
    <property type="match status" value="1"/>
</dbReference>
<dbReference type="InterPro" id="IPR013990">
    <property type="entry name" value="WHy-dom"/>
</dbReference>
<proteinExistence type="inferred from homology"/>
<evidence type="ECO:0000313" key="5">
    <source>
        <dbReference type="Proteomes" id="UP000075391"/>
    </source>
</evidence>
<dbReference type="SUPFAM" id="SSF117070">
    <property type="entry name" value="LEA14-like"/>
    <property type="match status" value="1"/>
</dbReference>
<evidence type="ECO:0000256" key="2">
    <source>
        <dbReference type="SAM" id="SignalP"/>
    </source>
</evidence>
<dbReference type="Pfam" id="PF03168">
    <property type="entry name" value="LEA_2"/>
    <property type="match status" value="1"/>
</dbReference>
<dbReference type="EMBL" id="LUKF01000012">
    <property type="protein sequence ID" value="KYG64428.1"/>
    <property type="molecule type" value="Genomic_DNA"/>
</dbReference>
<protein>
    <submittedName>
        <fullName evidence="4">Desiccation-like protein</fullName>
    </submittedName>
</protein>
<dbReference type="InterPro" id="IPR045043">
    <property type="entry name" value="Lea14-like"/>
</dbReference>
<dbReference type="PANTHER" id="PTHR31459:SF2">
    <property type="entry name" value="OS03G0843300 PROTEIN"/>
    <property type="match status" value="1"/>
</dbReference>
<evidence type="ECO:0000256" key="1">
    <source>
        <dbReference type="ARBA" id="ARBA00005960"/>
    </source>
</evidence>
<dbReference type="RefSeq" id="WP_063243415.1">
    <property type="nucleotide sequence ID" value="NZ_LUKF01000012.1"/>
</dbReference>
<dbReference type="AlphaFoldDB" id="A0A150WKH9"/>
<evidence type="ECO:0000259" key="3">
    <source>
        <dbReference type="SMART" id="SM00769"/>
    </source>
</evidence>
<dbReference type="Gene3D" id="2.60.40.1820">
    <property type="match status" value="1"/>
</dbReference>
<feature type="domain" description="Water stress and hypersensitive response" evidence="3">
    <location>
        <begin position="31"/>
        <end position="145"/>
    </location>
</feature>
<organism evidence="4 5">
    <name type="scientific">Bdellovibrio bacteriovorus</name>
    <dbReference type="NCBI Taxonomy" id="959"/>
    <lineage>
        <taxon>Bacteria</taxon>
        <taxon>Pseudomonadati</taxon>
        <taxon>Bdellovibrionota</taxon>
        <taxon>Bdellovibrionia</taxon>
        <taxon>Bdellovibrionales</taxon>
        <taxon>Pseudobdellovibrionaceae</taxon>
        <taxon>Bdellovibrio</taxon>
    </lineage>
</organism>
<dbReference type="GO" id="GO:0009269">
    <property type="term" value="P:response to desiccation"/>
    <property type="evidence" value="ECO:0007669"/>
    <property type="project" value="InterPro"/>
</dbReference>
<feature type="signal peptide" evidence="2">
    <location>
        <begin position="1"/>
        <end position="18"/>
    </location>
</feature>
<sequence>MKFWTLAFIFLSILTACSGKGLLGFAEKPEAKLENVYAKDTNLSGTTLVFVVNVQNPNRFDIEVEEVAYKVFVGDKQLTTSKTDKAIKVPASKDANIELPLPVKYGDLMGHVASILTSGELPYKIEGDAKFSFATIPFTKEGKVELR</sequence>
<dbReference type="PANTHER" id="PTHR31459">
    <property type="match status" value="1"/>
</dbReference>
<dbReference type="Proteomes" id="UP000075391">
    <property type="component" value="Unassembled WGS sequence"/>
</dbReference>
<reference evidence="4 5" key="1">
    <citation type="submission" date="2016-03" db="EMBL/GenBank/DDBJ databases">
        <authorList>
            <person name="Ploux O."/>
        </authorList>
    </citation>
    <scope>NUCLEOTIDE SEQUENCE [LARGE SCALE GENOMIC DNA]</scope>
    <source>
        <strain evidence="4 5">BER2</strain>
    </source>
</reference>
<feature type="chain" id="PRO_5007573084" evidence="2">
    <location>
        <begin position="19"/>
        <end position="147"/>
    </location>
</feature>